<proteinExistence type="predicted"/>
<evidence type="ECO:0000256" key="1">
    <source>
        <dbReference type="SAM" id="Phobius"/>
    </source>
</evidence>
<reference evidence="2" key="1">
    <citation type="submission" date="2015-12" db="EMBL/GenBank/DDBJ databases">
        <title>Gene expression during late stages of embryo sac development: a critical building block for successful pollen-pistil interactions.</title>
        <authorList>
            <person name="Liu Y."/>
            <person name="Joly V."/>
            <person name="Sabar M."/>
            <person name="Matton D.P."/>
        </authorList>
    </citation>
    <scope>NUCLEOTIDE SEQUENCE</scope>
</reference>
<organism evidence="2">
    <name type="scientific">Solanum chacoense</name>
    <name type="common">Chaco potato</name>
    <dbReference type="NCBI Taxonomy" id="4108"/>
    <lineage>
        <taxon>Eukaryota</taxon>
        <taxon>Viridiplantae</taxon>
        <taxon>Streptophyta</taxon>
        <taxon>Embryophyta</taxon>
        <taxon>Tracheophyta</taxon>
        <taxon>Spermatophyta</taxon>
        <taxon>Magnoliopsida</taxon>
        <taxon>eudicotyledons</taxon>
        <taxon>Gunneridae</taxon>
        <taxon>Pentapetalae</taxon>
        <taxon>asterids</taxon>
        <taxon>lamiids</taxon>
        <taxon>Solanales</taxon>
        <taxon>Solanaceae</taxon>
        <taxon>Solanoideae</taxon>
        <taxon>Solaneae</taxon>
        <taxon>Solanum</taxon>
    </lineage>
</organism>
<name>A0A0V0IEY9_SOLCH</name>
<keyword evidence="1" id="KW-0472">Membrane</keyword>
<evidence type="ECO:0000313" key="2">
    <source>
        <dbReference type="EMBL" id="JAP30794.1"/>
    </source>
</evidence>
<keyword evidence="1" id="KW-1133">Transmembrane helix</keyword>
<keyword evidence="1" id="KW-0812">Transmembrane</keyword>
<accession>A0A0V0IEY9</accession>
<feature type="transmembrane region" description="Helical" evidence="1">
    <location>
        <begin position="42"/>
        <end position="61"/>
    </location>
</feature>
<dbReference type="EMBL" id="GEDG01007705">
    <property type="protein sequence ID" value="JAP30794.1"/>
    <property type="molecule type" value="Transcribed_RNA"/>
</dbReference>
<feature type="transmembrane region" description="Helical" evidence="1">
    <location>
        <begin position="67"/>
        <end position="90"/>
    </location>
</feature>
<protein>
    <submittedName>
        <fullName evidence="2">Putative ovule protein</fullName>
    </submittedName>
</protein>
<sequence>MLGKIKFEEEVLSVLRFKYENFASCLPINFEFYFISSLRKSFNFFLSFVIYMFKLSIYNLMNKLGFYYDFLFLVQCINRLIGNVFLELLASYQSHTKQLQNHLRISRT</sequence>
<dbReference type="AlphaFoldDB" id="A0A0V0IEY9"/>